<dbReference type="NCBIfam" id="NF008218">
    <property type="entry name" value="PRK10985.1"/>
    <property type="match status" value="1"/>
</dbReference>
<evidence type="ECO:0000256" key="2">
    <source>
        <dbReference type="ARBA" id="ARBA00022487"/>
    </source>
</evidence>
<dbReference type="Pfam" id="PF00561">
    <property type="entry name" value="Abhydrolase_1"/>
    <property type="match status" value="1"/>
</dbReference>
<keyword evidence="3 6" id="KW-0378">Hydrolase</keyword>
<comment type="similarity">
    <text evidence="1">Belongs to the AB hydrolase superfamily. AB hydrolase 4 family.</text>
</comment>
<proteinExistence type="inferred from homology"/>
<dbReference type="InterPro" id="IPR000073">
    <property type="entry name" value="AB_hydrolase_1"/>
</dbReference>
<dbReference type="GO" id="GO:0047372">
    <property type="term" value="F:monoacylglycerol lipase activity"/>
    <property type="evidence" value="ECO:0007669"/>
    <property type="project" value="TreeGrafter"/>
</dbReference>
<evidence type="ECO:0000256" key="4">
    <source>
        <dbReference type="PIRSR" id="PIRSR005211-1"/>
    </source>
</evidence>
<feature type="active site" description="Charge relay system" evidence="4">
    <location>
        <position position="297"/>
    </location>
</feature>
<dbReference type="InterPro" id="IPR029058">
    <property type="entry name" value="AB_hydrolase_fold"/>
</dbReference>
<organism evidence="6 7">
    <name type="scientific">Pseudoalteromonas luteoviolacea H33</name>
    <dbReference type="NCBI Taxonomy" id="1365251"/>
    <lineage>
        <taxon>Bacteria</taxon>
        <taxon>Pseudomonadati</taxon>
        <taxon>Pseudomonadota</taxon>
        <taxon>Gammaproteobacteria</taxon>
        <taxon>Alteromonadales</taxon>
        <taxon>Pseudoalteromonadaceae</taxon>
        <taxon>Pseudoalteromonas</taxon>
    </lineage>
</organism>
<feature type="active site" description="Charge relay system" evidence="4">
    <location>
        <position position="269"/>
    </location>
</feature>
<keyword evidence="2" id="KW-0719">Serine esterase</keyword>
<dbReference type="PANTHER" id="PTHR10794">
    <property type="entry name" value="ABHYDROLASE DOMAIN-CONTAINING PROTEIN"/>
    <property type="match status" value="1"/>
</dbReference>
<protein>
    <submittedName>
        <fullName evidence="6">Alpha/beta hydrolase</fullName>
    </submittedName>
</protein>
<gene>
    <name evidence="6" type="ORF">N476_16365</name>
</gene>
<feature type="domain" description="AB hydrolase-1" evidence="5">
    <location>
        <begin position="62"/>
        <end position="301"/>
    </location>
</feature>
<dbReference type="EMBL" id="AUXZ01000074">
    <property type="protein sequence ID" value="KZN50420.1"/>
    <property type="molecule type" value="Genomic_DNA"/>
</dbReference>
<feature type="active site" description="Charge relay system" evidence="4">
    <location>
        <position position="142"/>
    </location>
</feature>
<evidence type="ECO:0000313" key="7">
    <source>
        <dbReference type="Proteomes" id="UP000076503"/>
    </source>
</evidence>
<dbReference type="Gene3D" id="3.40.50.1820">
    <property type="entry name" value="alpha/beta hydrolase"/>
    <property type="match status" value="1"/>
</dbReference>
<dbReference type="PIRSF" id="PIRSF005211">
    <property type="entry name" value="Ab_hydro_YheT"/>
    <property type="match status" value="1"/>
</dbReference>
<dbReference type="AlphaFoldDB" id="A0A167ED64"/>
<reference evidence="6 7" key="1">
    <citation type="submission" date="2013-07" db="EMBL/GenBank/DDBJ databases">
        <title>Comparative Genomic and Metabolomic Analysis of Twelve Strains of Pseudoalteromonas luteoviolacea.</title>
        <authorList>
            <person name="Vynne N.G."/>
            <person name="Mansson M."/>
            <person name="Gram L."/>
        </authorList>
    </citation>
    <scope>NUCLEOTIDE SEQUENCE [LARGE SCALE GENOMIC DNA]</scope>
    <source>
        <strain evidence="6 7">H33</strain>
    </source>
</reference>
<dbReference type="SUPFAM" id="SSF53474">
    <property type="entry name" value="alpha/beta-Hydrolases"/>
    <property type="match status" value="1"/>
</dbReference>
<sequence>MSKQLDLNFRPAWWMRNRHVQTILPRAFRPNLKANVNFEHLSTPDDDFLELAWANNGNPNAPLVVVLHGLEGNINSFYAKGMLRALTRSGLDAVLMHFRNCSREVNKQPRAYHSGETQDLGFLIQTLSKRFPGRALFAVGFSLGGNVLAKYLGEKGQASRLAGAAVVSAPYHLSSSCQVIRKSCYKLYQKYLLDRMKHSFSRKLNQIQSSINLTANELAKINDLWQFDDRVTAPLHGFKGAEDYYAQASSQPYLGLIETPTLLIHAEDDPMLSKQAIPLAEQVSKQVKLAVSSKGGHVGFIAGNNPFKPVYWLEKIVPDYIHSLIK</sequence>
<evidence type="ECO:0000256" key="3">
    <source>
        <dbReference type="ARBA" id="ARBA00022801"/>
    </source>
</evidence>
<dbReference type="PROSITE" id="PS01133">
    <property type="entry name" value="UPF0017"/>
    <property type="match status" value="1"/>
</dbReference>
<dbReference type="OrthoDB" id="332676at2"/>
<dbReference type="Proteomes" id="UP000076503">
    <property type="component" value="Unassembled WGS sequence"/>
</dbReference>
<dbReference type="InterPro" id="IPR050960">
    <property type="entry name" value="AB_hydrolase_4_sf"/>
</dbReference>
<accession>A0A167ED64</accession>
<name>A0A167ED64_9GAMM</name>
<dbReference type="InterPro" id="IPR000952">
    <property type="entry name" value="AB_hydrolase_4_CS"/>
</dbReference>
<evidence type="ECO:0000313" key="6">
    <source>
        <dbReference type="EMBL" id="KZN50420.1"/>
    </source>
</evidence>
<dbReference type="PATRIC" id="fig|1365251.3.peg.2488"/>
<dbReference type="GO" id="GO:0034338">
    <property type="term" value="F:short-chain carboxylesterase activity"/>
    <property type="evidence" value="ECO:0007669"/>
    <property type="project" value="TreeGrafter"/>
</dbReference>
<comment type="caution">
    <text evidence="6">The sequence shown here is derived from an EMBL/GenBank/DDBJ whole genome shotgun (WGS) entry which is preliminary data.</text>
</comment>
<evidence type="ECO:0000259" key="5">
    <source>
        <dbReference type="Pfam" id="PF00561"/>
    </source>
</evidence>
<dbReference type="InterPro" id="IPR012020">
    <property type="entry name" value="ABHD4"/>
</dbReference>
<evidence type="ECO:0000256" key="1">
    <source>
        <dbReference type="ARBA" id="ARBA00010884"/>
    </source>
</evidence>
<dbReference type="PANTHER" id="PTHR10794:SF94">
    <property type="entry name" value="ESTERASE YHET-RELATED"/>
    <property type="match status" value="1"/>
</dbReference>
<dbReference type="RefSeq" id="WP_063361946.1">
    <property type="nucleotide sequence ID" value="NZ_AUXZ01000074.1"/>
</dbReference>